<sequence length="167" mass="18704">MELNMEENDTKKSKNVALQGVNDSSLKGGEKSSGFEDGMALFVKKFRRILRDKGKFAREGSSGSERQFRPSTDRSNERKTRMSNLSLKILENECFTCRGIGHYAADCANNQKKYSKGKDKAMKVSWSESESEVSQEDSSSFDDDDQHVAFVASMQPVFDESDSKPSS</sequence>
<reference evidence="4 5" key="1">
    <citation type="journal article" date="2022" name="G3 (Bethesda)">
        <title>Whole-genome sequence and methylome profiling of the almond [Prunus dulcis (Mill.) D.A. Webb] cultivar 'Nonpareil'.</title>
        <authorList>
            <person name="D'Amico-Willman K.M."/>
            <person name="Ouma W.Z."/>
            <person name="Meulia T."/>
            <person name="Sideli G.M."/>
            <person name="Gradziel T.M."/>
            <person name="Fresnedo-Ramirez J."/>
        </authorList>
    </citation>
    <scope>NUCLEOTIDE SEQUENCE [LARGE SCALE GENOMIC DNA]</scope>
    <source>
        <strain evidence="4">Clone GOH B32 T37-40</strain>
    </source>
</reference>
<dbReference type="Proteomes" id="UP001054821">
    <property type="component" value="Chromosome 7"/>
</dbReference>
<protein>
    <recommendedName>
        <fullName evidence="3">CCHC-type domain-containing protein</fullName>
    </recommendedName>
</protein>
<accession>A0AAD4YRA8</accession>
<organism evidence="4 5">
    <name type="scientific">Prunus dulcis</name>
    <name type="common">Almond</name>
    <name type="synonym">Amygdalus dulcis</name>
    <dbReference type="NCBI Taxonomy" id="3755"/>
    <lineage>
        <taxon>Eukaryota</taxon>
        <taxon>Viridiplantae</taxon>
        <taxon>Streptophyta</taxon>
        <taxon>Embryophyta</taxon>
        <taxon>Tracheophyta</taxon>
        <taxon>Spermatophyta</taxon>
        <taxon>Magnoliopsida</taxon>
        <taxon>eudicotyledons</taxon>
        <taxon>Gunneridae</taxon>
        <taxon>Pentapetalae</taxon>
        <taxon>rosids</taxon>
        <taxon>fabids</taxon>
        <taxon>Rosales</taxon>
        <taxon>Rosaceae</taxon>
        <taxon>Amygdaloideae</taxon>
        <taxon>Amygdaleae</taxon>
        <taxon>Prunus</taxon>
    </lineage>
</organism>
<keyword evidence="1" id="KW-0479">Metal-binding</keyword>
<comment type="caution">
    <text evidence="4">The sequence shown here is derived from an EMBL/GenBank/DDBJ whole genome shotgun (WGS) entry which is preliminary data.</text>
</comment>
<dbReference type="EMBL" id="JAJFAZ020000007">
    <property type="protein sequence ID" value="KAI5317753.1"/>
    <property type="molecule type" value="Genomic_DNA"/>
</dbReference>
<feature type="region of interest" description="Disordered" evidence="2">
    <location>
        <begin position="1"/>
        <end position="35"/>
    </location>
</feature>
<evidence type="ECO:0000256" key="2">
    <source>
        <dbReference type="SAM" id="MobiDB-lite"/>
    </source>
</evidence>
<keyword evidence="1" id="KW-0862">Zinc</keyword>
<evidence type="ECO:0000259" key="3">
    <source>
        <dbReference type="PROSITE" id="PS50158"/>
    </source>
</evidence>
<dbReference type="InterPro" id="IPR036875">
    <property type="entry name" value="Znf_CCHC_sf"/>
</dbReference>
<dbReference type="Gene3D" id="4.10.60.10">
    <property type="entry name" value="Zinc finger, CCHC-type"/>
    <property type="match status" value="1"/>
</dbReference>
<dbReference type="Pfam" id="PF00098">
    <property type="entry name" value="zf-CCHC"/>
    <property type="match status" value="1"/>
</dbReference>
<proteinExistence type="predicted"/>
<name>A0AAD4YRA8_PRUDU</name>
<evidence type="ECO:0000313" key="4">
    <source>
        <dbReference type="EMBL" id="KAI5317753.1"/>
    </source>
</evidence>
<dbReference type="GO" id="GO:0008270">
    <property type="term" value="F:zinc ion binding"/>
    <property type="evidence" value="ECO:0007669"/>
    <property type="project" value="UniProtKB-KW"/>
</dbReference>
<evidence type="ECO:0000256" key="1">
    <source>
        <dbReference type="PROSITE-ProRule" id="PRU00047"/>
    </source>
</evidence>
<keyword evidence="1" id="KW-0863">Zinc-finger</keyword>
<keyword evidence="5" id="KW-1185">Reference proteome</keyword>
<feature type="region of interest" description="Disordered" evidence="2">
    <location>
        <begin position="54"/>
        <end position="80"/>
    </location>
</feature>
<feature type="region of interest" description="Disordered" evidence="2">
    <location>
        <begin position="114"/>
        <end position="146"/>
    </location>
</feature>
<feature type="compositionally biased region" description="Acidic residues" evidence="2">
    <location>
        <begin position="129"/>
        <end position="145"/>
    </location>
</feature>
<feature type="compositionally biased region" description="Basic and acidic residues" evidence="2">
    <location>
        <begin position="66"/>
        <end position="80"/>
    </location>
</feature>
<dbReference type="PROSITE" id="PS50158">
    <property type="entry name" value="ZF_CCHC"/>
    <property type="match status" value="1"/>
</dbReference>
<gene>
    <name evidence="4" type="ORF">L3X38_037460</name>
</gene>
<feature type="domain" description="CCHC-type" evidence="3">
    <location>
        <begin position="94"/>
        <end position="107"/>
    </location>
</feature>
<dbReference type="SUPFAM" id="SSF57756">
    <property type="entry name" value="Retrovirus zinc finger-like domains"/>
    <property type="match status" value="1"/>
</dbReference>
<dbReference type="AlphaFoldDB" id="A0AAD4YRA8"/>
<dbReference type="InterPro" id="IPR001878">
    <property type="entry name" value="Znf_CCHC"/>
</dbReference>
<dbReference type="GO" id="GO:0003676">
    <property type="term" value="F:nucleic acid binding"/>
    <property type="evidence" value="ECO:0007669"/>
    <property type="project" value="InterPro"/>
</dbReference>
<evidence type="ECO:0000313" key="5">
    <source>
        <dbReference type="Proteomes" id="UP001054821"/>
    </source>
</evidence>